<gene>
    <name evidence="8" type="ORF">D9T17_08450</name>
</gene>
<comment type="caution">
    <text evidence="8">The sequence shown here is derived from an EMBL/GenBank/DDBJ whole genome shotgun (WGS) entry which is preliminary data.</text>
</comment>
<evidence type="ECO:0000259" key="7">
    <source>
        <dbReference type="PROSITE" id="PS51007"/>
    </source>
</evidence>
<dbReference type="InterPro" id="IPR002327">
    <property type="entry name" value="Cyt_c_1A/1B"/>
</dbReference>
<evidence type="ECO:0000313" key="8">
    <source>
        <dbReference type="EMBL" id="ROU07554.1"/>
    </source>
</evidence>
<dbReference type="GO" id="GO:0046872">
    <property type="term" value="F:metal ion binding"/>
    <property type="evidence" value="ECO:0007669"/>
    <property type="project" value="UniProtKB-KW"/>
</dbReference>
<dbReference type="AlphaFoldDB" id="A0A3N2RJJ5"/>
<sequence length="147" mass="15543">MASIRANARSDATRGERMRRYPLAATMMSIAIALSPAVASSTGPAPSAQEGKKHFIRCAACHSTNAADRSATGPHLNGIVGRAAASLPHFAYASELRGQDFAWSPARLDAFLQSPRTTHPGMCPSFNGLAQAEHRAALIAYLQQPAD</sequence>
<dbReference type="PRINTS" id="PR00604">
    <property type="entry name" value="CYTCHRMECIAB"/>
</dbReference>
<keyword evidence="2 6" id="KW-0349">Heme</keyword>
<dbReference type="GO" id="GO:0009055">
    <property type="term" value="F:electron transfer activity"/>
    <property type="evidence" value="ECO:0007669"/>
    <property type="project" value="InterPro"/>
</dbReference>
<proteinExistence type="predicted"/>
<dbReference type="Gene3D" id="1.10.760.10">
    <property type="entry name" value="Cytochrome c-like domain"/>
    <property type="match status" value="1"/>
</dbReference>
<accession>A0A3N2RJJ5</accession>
<dbReference type="GO" id="GO:0020037">
    <property type="term" value="F:heme binding"/>
    <property type="evidence" value="ECO:0007669"/>
    <property type="project" value="InterPro"/>
</dbReference>
<dbReference type="PANTHER" id="PTHR11961">
    <property type="entry name" value="CYTOCHROME C"/>
    <property type="match status" value="1"/>
</dbReference>
<evidence type="ECO:0000256" key="6">
    <source>
        <dbReference type="PROSITE-ProRule" id="PRU00433"/>
    </source>
</evidence>
<evidence type="ECO:0000256" key="5">
    <source>
        <dbReference type="ARBA" id="ARBA00023004"/>
    </source>
</evidence>
<evidence type="ECO:0000256" key="2">
    <source>
        <dbReference type="ARBA" id="ARBA00022617"/>
    </source>
</evidence>
<evidence type="ECO:0000256" key="1">
    <source>
        <dbReference type="ARBA" id="ARBA00022448"/>
    </source>
</evidence>
<reference evidence="8 9" key="1">
    <citation type="submission" date="2018-10" db="EMBL/GenBank/DDBJ databases">
        <title>The genome of Lysobacter enzymogenes OH11.</title>
        <authorList>
            <person name="Liu F."/>
            <person name="Zhao Y."/>
            <person name="Qian G."/>
            <person name="Chen Y."/>
            <person name="Xu H."/>
        </authorList>
    </citation>
    <scope>NUCLEOTIDE SEQUENCE [LARGE SCALE GENOMIC DNA]</scope>
    <source>
        <strain evidence="8 9">OH11</strain>
    </source>
</reference>
<feature type="domain" description="Cytochrome c" evidence="7">
    <location>
        <begin position="46"/>
        <end position="146"/>
    </location>
</feature>
<keyword evidence="3 6" id="KW-0479">Metal-binding</keyword>
<dbReference type="EMBL" id="RCTY01000021">
    <property type="protein sequence ID" value="ROU07554.1"/>
    <property type="molecule type" value="Genomic_DNA"/>
</dbReference>
<dbReference type="Proteomes" id="UP000275910">
    <property type="component" value="Unassembled WGS sequence"/>
</dbReference>
<keyword evidence="5 6" id="KW-0408">Iron</keyword>
<dbReference type="Pfam" id="PF00034">
    <property type="entry name" value="Cytochrom_C"/>
    <property type="match status" value="1"/>
</dbReference>
<protein>
    <submittedName>
        <fullName evidence="8">Cytochrome c family protein</fullName>
    </submittedName>
</protein>
<name>A0A3N2RJJ5_LYSEN</name>
<evidence type="ECO:0000313" key="9">
    <source>
        <dbReference type="Proteomes" id="UP000275910"/>
    </source>
</evidence>
<keyword evidence="4" id="KW-0249">Electron transport</keyword>
<evidence type="ECO:0000256" key="4">
    <source>
        <dbReference type="ARBA" id="ARBA00022982"/>
    </source>
</evidence>
<keyword evidence="1" id="KW-0813">Transport</keyword>
<evidence type="ECO:0000256" key="3">
    <source>
        <dbReference type="ARBA" id="ARBA00022723"/>
    </source>
</evidence>
<dbReference type="InterPro" id="IPR009056">
    <property type="entry name" value="Cyt_c-like_dom"/>
</dbReference>
<dbReference type="SUPFAM" id="SSF46626">
    <property type="entry name" value="Cytochrome c"/>
    <property type="match status" value="1"/>
</dbReference>
<dbReference type="PROSITE" id="PS51007">
    <property type="entry name" value="CYTC"/>
    <property type="match status" value="1"/>
</dbReference>
<organism evidence="8 9">
    <name type="scientific">Lysobacter enzymogenes</name>
    <dbReference type="NCBI Taxonomy" id="69"/>
    <lineage>
        <taxon>Bacteria</taxon>
        <taxon>Pseudomonadati</taxon>
        <taxon>Pseudomonadota</taxon>
        <taxon>Gammaproteobacteria</taxon>
        <taxon>Lysobacterales</taxon>
        <taxon>Lysobacteraceae</taxon>
        <taxon>Lysobacter</taxon>
    </lineage>
</organism>
<dbReference type="InterPro" id="IPR036909">
    <property type="entry name" value="Cyt_c-like_dom_sf"/>
</dbReference>